<keyword evidence="4" id="KW-1185">Reference proteome</keyword>
<dbReference type="EMBL" id="BOOJ01000024">
    <property type="protein sequence ID" value="GIH92059.1"/>
    <property type="molecule type" value="Genomic_DNA"/>
</dbReference>
<feature type="compositionally biased region" description="Low complexity" evidence="1">
    <location>
        <begin position="147"/>
        <end position="159"/>
    </location>
</feature>
<proteinExistence type="predicted"/>
<keyword evidence="2" id="KW-1133">Transmembrane helix</keyword>
<protein>
    <submittedName>
        <fullName evidence="3">Uncharacterized protein</fullName>
    </submittedName>
</protein>
<name>A0A8J3WIR4_9ACTN</name>
<gene>
    <name evidence="3" type="ORF">Psi01_26890</name>
</gene>
<keyword evidence="2" id="KW-0472">Membrane</keyword>
<dbReference type="AlphaFoldDB" id="A0A8J3WIR4"/>
<evidence type="ECO:0000313" key="3">
    <source>
        <dbReference type="EMBL" id="GIH92059.1"/>
    </source>
</evidence>
<accession>A0A8J3WIR4</accession>
<keyword evidence="2" id="KW-0812">Transmembrane</keyword>
<feature type="compositionally biased region" description="Low complexity" evidence="1">
    <location>
        <begin position="90"/>
        <end position="107"/>
    </location>
</feature>
<organism evidence="3 4">
    <name type="scientific">Planobispora siamensis</name>
    <dbReference type="NCBI Taxonomy" id="936338"/>
    <lineage>
        <taxon>Bacteria</taxon>
        <taxon>Bacillati</taxon>
        <taxon>Actinomycetota</taxon>
        <taxon>Actinomycetes</taxon>
        <taxon>Streptosporangiales</taxon>
        <taxon>Streptosporangiaceae</taxon>
        <taxon>Planobispora</taxon>
    </lineage>
</organism>
<feature type="region of interest" description="Disordered" evidence="1">
    <location>
        <begin position="35"/>
        <end position="214"/>
    </location>
</feature>
<sequence>MSSIKRLAGDFRAYVLFGALISTGLGLLMAAGGHPGPSPFTPSAAPEEHPPAGKAPSLARDSAAGQDLLAERGLSSGRGPAPKEDSAGDGPVPHGSVWSSPVPSPSGQDSPDLRWTLRMPGPPGREPLSRAVPPGLRDRSPHPPPAAADASGRGNGAARRSGRDDGPGARRAPRKTGAPRRPEVWGLPLPRPRPMPVAPRSGSGGLRPGVPDPCATFRDIRRDYCYAVMRDMMNR</sequence>
<comment type="caution">
    <text evidence="3">The sequence shown here is derived from an EMBL/GenBank/DDBJ whole genome shotgun (WGS) entry which is preliminary data.</text>
</comment>
<feature type="transmembrane region" description="Helical" evidence="2">
    <location>
        <begin position="12"/>
        <end position="33"/>
    </location>
</feature>
<dbReference type="Proteomes" id="UP000619788">
    <property type="component" value="Unassembled WGS sequence"/>
</dbReference>
<reference evidence="3 4" key="1">
    <citation type="submission" date="2021-01" db="EMBL/GenBank/DDBJ databases">
        <title>Whole genome shotgun sequence of Planobispora siamensis NBRC 107568.</title>
        <authorList>
            <person name="Komaki H."/>
            <person name="Tamura T."/>
        </authorList>
    </citation>
    <scope>NUCLEOTIDE SEQUENCE [LARGE SCALE GENOMIC DNA]</scope>
    <source>
        <strain evidence="3 4">NBRC 107568</strain>
    </source>
</reference>
<evidence type="ECO:0000313" key="4">
    <source>
        <dbReference type="Proteomes" id="UP000619788"/>
    </source>
</evidence>
<evidence type="ECO:0000256" key="2">
    <source>
        <dbReference type="SAM" id="Phobius"/>
    </source>
</evidence>
<evidence type="ECO:0000256" key="1">
    <source>
        <dbReference type="SAM" id="MobiDB-lite"/>
    </source>
</evidence>